<protein>
    <submittedName>
        <fullName evidence="5">HNRNPA1_3</fullName>
    </submittedName>
</protein>
<accession>A0A812DJI6</accession>
<feature type="domain" description="RRM" evidence="4">
    <location>
        <begin position="101"/>
        <end position="178"/>
    </location>
</feature>
<evidence type="ECO:0000256" key="2">
    <source>
        <dbReference type="ARBA" id="ARBA00022884"/>
    </source>
</evidence>
<dbReference type="AlphaFoldDB" id="A0A812DJI6"/>
<organism evidence="5 6">
    <name type="scientific">Acanthosepion pharaonis</name>
    <name type="common">Pharaoh cuttlefish</name>
    <name type="synonym">Sepia pharaonis</name>
    <dbReference type="NCBI Taxonomy" id="158019"/>
    <lineage>
        <taxon>Eukaryota</taxon>
        <taxon>Metazoa</taxon>
        <taxon>Spiralia</taxon>
        <taxon>Lophotrochozoa</taxon>
        <taxon>Mollusca</taxon>
        <taxon>Cephalopoda</taxon>
        <taxon>Coleoidea</taxon>
        <taxon>Decapodiformes</taxon>
        <taxon>Sepiida</taxon>
        <taxon>Sepiina</taxon>
        <taxon>Sepiidae</taxon>
        <taxon>Acanthosepion</taxon>
    </lineage>
</organism>
<dbReference type="EMBL" id="CAHIKZ030003402">
    <property type="protein sequence ID" value="CAE1299814.1"/>
    <property type="molecule type" value="Genomic_DNA"/>
</dbReference>
<reference evidence="5" key="1">
    <citation type="submission" date="2021-01" db="EMBL/GenBank/DDBJ databases">
        <authorList>
            <person name="Li R."/>
            <person name="Bekaert M."/>
        </authorList>
    </citation>
    <scope>NUCLEOTIDE SEQUENCE</scope>
    <source>
        <strain evidence="5">Farmed</strain>
    </source>
</reference>
<dbReference type="Proteomes" id="UP000597762">
    <property type="component" value="Unassembled WGS sequence"/>
</dbReference>
<evidence type="ECO:0000313" key="5">
    <source>
        <dbReference type="EMBL" id="CAE1299814.1"/>
    </source>
</evidence>
<keyword evidence="2 3" id="KW-0694">RNA-binding</keyword>
<dbReference type="SMART" id="SM00360">
    <property type="entry name" value="RRM"/>
    <property type="match status" value="2"/>
</dbReference>
<dbReference type="FunFam" id="3.30.70.330:FF:000040">
    <property type="entry name" value="Heterogeneous nuclear ribonucleoprotein A2/B1"/>
    <property type="match status" value="1"/>
</dbReference>
<dbReference type="PROSITE" id="PS50102">
    <property type="entry name" value="RRM"/>
    <property type="match status" value="2"/>
</dbReference>
<evidence type="ECO:0000313" key="6">
    <source>
        <dbReference type="Proteomes" id="UP000597762"/>
    </source>
</evidence>
<dbReference type="PANTHER" id="PTHR48032">
    <property type="entry name" value="RNA-BINDING PROTEIN MUSASHI HOMOLOG RBP6"/>
    <property type="match status" value="1"/>
</dbReference>
<evidence type="ECO:0000256" key="3">
    <source>
        <dbReference type="PROSITE-ProRule" id="PRU00176"/>
    </source>
</evidence>
<feature type="domain" description="RRM" evidence="4">
    <location>
        <begin position="12"/>
        <end position="95"/>
    </location>
</feature>
<comment type="caution">
    <text evidence="5">The sequence shown here is derived from an EMBL/GenBank/DDBJ whole genome shotgun (WGS) entry which is preliminary data.</text>
</comment>
<evidence type="ECO:0000256" key="1">
    <source>
        <dbReference type="ARBA" id="ARBA00022737"/>
    </source>
</evidence>
<dbReference type="Gene3D" id="3.30.70.330">
    <property type="match status" value="2"/>
</dbReference>
<dbReference type="Pfam" id="PF00076">
    <property type="entry name" value="RRM_1"/>
    <property type="match status" value="2"/>
</dbReference>
<evidence type="ECO:0000259" key="4">
    <source>
        <dbReference type="PROSITE" id="PS50102"/>
    </source>
</evidence>
<gene>
    <name evidence="5" type="ORF">SPHA_53427</name>
</gene>
<dbReference type="SUPFAM" id="SSF54928">
    <property type="entry name" value="RNA-binding domain, RBD"/>
    <property type="match status" value="2"/>
</dbReference>
<dbReference type="GO" id="GO:0003729">
    <property type="term" value="F:mRNA binding"/>
    <property type="evidence" value="ECO:0007669"/>
    <property type="project" value="TreeGrafter"/>
</dbReference>
<sequence length="282" mass="30921">MSVTTGDDEKFSKLFVARLSTDTTEESLKLYFEQFGEVAKCVIVKNPSTNQSKGFAFVTFAKPESLNQAQKARPHTIDNRTVDCKRAIPQDEAPENKITVNKMFVGGMSEDTTEEQIVEKFSPYGNIEKIDLIKDKSTGKYKRFCFVTFNDHDSVDQCVIHKHFNLAGKKVEVKKAVSKDELLAAANRGITPYAPQGTRMPTPTSYGRGVYSGSSYGYGDGSSGWYQGFGPGGNNRIYSDDGFGNSFNSPYGEAYGGGPTRGRGIYTPRGAGPYGGTYGSQW</sequence>
<keyword evidence="6" id="KW-1185">Reference proteome</keyword>
<dbReference type="InterPro" id="IPR012677">
    <property type="entry name" value="Nucleotide-bd_a/b_plait_sf"/>
</dbReference>
<name>A0A812DJI6_ACAPH</name>
<proteinExistence type="predicted"/>
<keyword evidence="1" id="KW-0677">Repeat</keyword>
<dbReference type="PANTHER" id="PTHR48032:SF6">
    <property type="entry name" value="RNA-BINDING (RRM_RBD_RNP MOTIFS) FAMILY PROTEIN"/>
    <property type="match status" value="1"/>
</dbReference>
<dbReference type="InterPro" id="IPR035979">
    <property type="entry name" value="RBD_domain_sf"/>
</dbReference>
<dbReference type="OrthoDB" id="1875751at2759"/>
<dbReference type="InterPro" id="IPR000504">
    <property type="entry name" value="RRM_dom"/>
</dbReference>
<dbReference type="GO" id="GO:0006417">
    <property type="term" value="P:regulation of translation"/>
    <property type="evidence" value="ECO:0007669"/>
    <property type="project" value="TreeGrafter"/>
</dbReference>